<comment type="caution">
    <text evidence="1">The sequence shown here is derived from an EMBL/GenBank/DDBJ whole genome shotgun (WGS) entry which is preliminary data.</text>
</comment>
<dbReference type="InterPro" id="IPR010035">
    <property type="entry name" value="Thi_S"/>
</dbReference>
<protein>
    <submittedName>
        <fullName evidence="1">Thiamine biosynthesis protein ThiS</fullName>
    </submittedName>
</protein>
<dbReference type="PANTHER" id="PTHR34472:SF1">
    <property type="entry name" value="SULFUR CARRIER PROTEIN THIS"/>
    <property type="match status" value="1"/>
</dbReference>
<dbReference type="InterPro" id="IPR003749">
    <property type="entry name" value="ThiS/MoaD-like"/>
</dbReference>
<dbReference type="OrthoDB" id="9798559at2"/>
<dbReference type="InterPro" id="IPR012675">
    <property type="entry name" value="Beta-grasp_dom_sf"/>
</dbReference>
<name>A0A3A9K9E3_9BACI</name>
<dbReference type="EMBL" id="PDOE01000004">
    <property type="protein sequence ID" value="RKL67142.1"/>
    <property type="molecule type" value="Genomic_DNA"/>
</dbReference>
<dbReference type="NCBIfam" id="TIGR01683">
    <property type="entry name" value="thiS"/>
    <property type="match status" value="1"/>
</dbReference>
<evidence type="ECO:0000313" key="1">
    <source>
        <dbReference type="EMBL" id="RKL67142.1"/>
    </source>
</evidence>
<dbReference type="SUPFAM" id="SSF54285">
    <property type="entry name" value="MoaD/ThiS"/>
    <property type="match status" value="1"/>
</dbReference>
<reference evidence="1 2" key="1">
    <citation type="submission" date="2017-10" db="EMBL/GenBank/DDBJ databases">
        <title>Bacillus sp. nov., a halophilic bacterium isolated from a Keqin Lake.</title>
        <authorList>
            <person name="Wang H."/>
        </authorList>
    </citation>
    <scope>NUCLEOTIDE SEQUENCE [LARGE SCALE GENOMIC DNA]</scope>
    <source>
        <strain evidence="1 2">KCTC 13187</strain>
    </source>
</reference>
<accession>A0A3A9K9E3</accession>
<dbReference type="Pfam" id="PF02597">
    <property type="entry name" value="ThiS"/>
    <property type="match status" value="1"/>
</dbReference>
<evidence type="ECO:0000313" key="2">
    <source>
        <dbReference type="Proteomes" id="UP000281498"/>
    </source>
</evidence>
<proteinExistence type="predicted"/>
<sequence>MFIQVNGKKDEVPESLHTIADLLSHYGLDKKVVIVEQNGVIIDKTTHSETLLTADDQLEFVHFVGGG</sequence>
<keyword evidence="2" id="KW-1185">Reference proteome</keyword>
<dbReference type="Proteomes" id="UP000281498">
    <property type="component" value="Unassembled WGS sequence"/>
</dbReference>
<dbReference type="PANTHER" id="PTHR34472">
    <property type="entry name" value="SULFUR CARRIER PROTEIN THIS"/>
    <property type="match status" value="1"/>
</dbReference>
<dbReference type="AlphaFoldDB" id="A0A3A9K9E3"/>
<dbReference type="CDD" id="cd00565">
    <property type="entry name" value="Ubl_ThiS"/>
    <property type="match status" value="1"/>
</dbReference>
<dbReference type="InterPro" id="IPR016155">
    <property type="entry name" value="Mopterin_synth/thiamin_S_b"/>
</dbReference>
<gene>
    <name evidence="1" type="primary">thiS</name>
    <name evidence="1" type="ORF">CR203_11565</name>
</gene>
<dbReference type="RefSeq" id="WP_110937371.1">
    <property type="nucleotide sequence ID" value="NZ_KZ614146.1"/>
</dbReference>
<dbReference type="Gene3D" id="3.10.20.30">
    <property type="match status" value="1"/>
</dbReference>
<organism evidence="1 2">
    <name type="scientific">Salipaludibacillus neizhouensis</name>
    <dbReference type="NCBI Taxonomy" id="885475"/>
    <lineage>
        <taxon>Bacteria</taxon>
        <taxon>Bacillati</taxon>
        <taxon>Bacillota</taxon>
        <taxon>Bacilli</taxon>
        <taxon>Bacillales</taxon>
        <taxon>Bacillaceae</taxon>
    </lineage>
</organism>